<dbReference type="EMBL" id="GBXM01092412">
    <property type="protein sequence ID" value="JAH16165.1"/>
    <property type="molecule type" value="Transcribed_RNA"/>
</dbReference>
<protein>
    <submittedName>
        <fullName evidence="1">Uncharacterized protein</fullName>
    </submittedName>
</protein>
<proteinExistence type="predicted"/>
<reference evidence="1" key="1">
    <citation type="submission" date="2014-11" db="EMBL/GenBank/DDBJ databases">
        <authorList>
            <person name="Amaro Gonzalez C."/>
        </authorList>
    </citation>
    <scope>NUCLEOTIDE SEQUENCE</scope>
</reference>
<accession>A0A0E9QII1</accession>
<name>A0A0E9QII1_ANGAN</name>
<sequence>MEPVSRSCLQFLHISIVRMLSTCTEPQSSS</sequence>
<dbReference type="AlphaFoldDB" id="A0A0E9QII1"/>
<organism evidence="1">
    <name type="scientific">Anguilla anguilla</name>
    <name type="common">European freshwater eel</name>
    <name type="synonym">Muraena anguilla</name>
    <dbReference type="NCBI Taxonomy" id="7936"/>
    <lineage>
        <taxon>Eukaryota</taxon>
        <taxon>Metazoa</taxon>
        <taxon>Chordata</taxon>
        <taxon>Craniata</taxon>
        <taxon>Vertebrata</taxon>
        <taxon>Euteleostomi</taxon>
        <taxon>Actinopterygii</taxon>
        <taxon>Neopterygii</taxon>
        <taxon>Teleostei</taxon>
        <taxon>Anguilliformes</taxon>
        <taxon>Anguillidae</taxon>
        <taxon>Anguilla</taxon>
    </lineage>
</organism>
<reference evidence="1" key="2">
    <citation type="journal article" date="2015" name="Fish Shellfish Immunol.">
        <title>Early steps in the European eel (Anguilla anguilla)-Vibrio vulnificus interaction in the gills: Role of the RtxA13 toxin.</title>
        <authorList>
            <person name="Callol A."/>
            <person name="Pajuelo D."/>
            <person name="Ebbesson L."/>
            <person name="Teles M."/>
            <person name="MacKenzie S."/>
            <person name="Amaro C."/>
        </authorList>
    </citation>
    <scope>NUCLEOTIDE SEQUENCE</scope>
</reference>
<evidence type="ECO:0000313" key="1">
    <source>
        <dbReference type="EMBL" id="JAH16165.1"/>
    </source>
</evidence>